<feature type="transmembrane region" description="Helical" evidence="2">
    <location>
        <begin position="164"/>
        <end position="184"/>
    </location>
</feature>
<accession>A0A318H9V5</accession>
<feature type="transmembrane region" description="Helical" evidence="2">
    <location>
        <begin position="128"/>
        <end position="152"/>
    </location>
</feature>
<feature type="transmembrane region" description="Helical" evidence="2">
    <location>
        <begin position="104"/>
        <end position="121"/>
    </location>
</feature>
<feature type="compositionally biased region" description="Polar residues" evidence="1">
    <location>
        <begin position="23"/>
        <end position="32"/>
    </location>
</feature>
<evidence type="ECO:0000256" key="1">
    <source>
        <dbReference type="SAM" id="MobiDB-lite"/>
    </source>
</evidence>
<reference evidence="3 4" key="2">
    <citation type="submission" date="2018-06" db="EMBL/GenBank/DDBJ databases">
        <title>Sequencing of bacterial isolates from soil warming experiment in Harvard Forest, Massachusetts, USA.</title>
        <authorList>
            <person name="Deangelis K.PhD."/>
        </authorList>
    </citation>
    <scope>NUCLEOTIDE SEQUENCE [LARGE SCALE GENOMIC DNA]</scope>
    <source>
        <strain evidence="3 4">GAS496</strain>
    </source>
</reference>
<keyword evidence="2" id="KW-0472">Membrane</keyword>
<name>A0A318H9V5_9MYCO</name>
<evidence type="ECO:0008006" key="5">
    <source>
        <dbReference type="Google" id="ProtNLM"/>
    </source>
</evidence>
<dbReference type="Proteomes" id="UP000247781">
    <property type="component" value="Unassembled WGS sequence"/>
</dbReference>
<reference evidence="4" key="1">
    <citation type="submission" date="2018-05" db="EMBL/GenBank/DDBJ databases">
        <authorList>
            <person name="Deangelis K."/>
            <person name="Huntemann M."/>
            <person name="Clum A."/>
            <person name="Pillay M."/>
            <person name="Palaniappan K."/>
            <person name="Varghese N."/>
            <person name="Mikhailova N."/>
            <person name="Stamatis D."/>
            <person name="Reddy T."/>
            <person name="Daum C."/>
            <person name="Shapiro N."/>
            <person name="Ivanova N."/>
            <person name="Kyrpides N."/>
            <person name="Woyke T."/>
        </authorList>
    </citation>
    <scope>NUCLEOTIDE SEQUENCE [LARGE SCALE GENOMIC DNA]</scope>
    <source>
        <strain evidence="4">GAS496</strain>
    </source>
</reference>
<gene>
    <name evidence="3" type="ORF">C8E89_12495</name>
</gene>
<evidence type="ECO:0000256" key="2">
    <source>
        <dbReference type="SAM" id="Phobius"/>
    </source>
</evidence>
<keyword evidence="2" id="KW-0812">Transmembrane</keyword>
<protein>
    <recommendedName>
        <fullName evidence="5">DUF4383 domain-containing protein</fullName>
    </recommendedName>
</protein>
<feature type="transmembrane region" description="Helical" evidence="2">
    <location>
        <begin position="63"/>
        <end position="84"/>
    </location>
</feature>
<dbReference type="EMBL" id="QJJU01000024">
    <property type="protein sequence ID" value="PXX02548.1"/>
    <property type="molecule type" value="Genomic_DNA"/>
</dbReference>
<dbReference type="AlphaFoldDB" id="A0A318H9V5"/>
<comment type="caution">
    <text evidence="3">The sequence shown here is derived from an EMBL/GenBank/DDBJ whole genome shotgun (WGS) entry which is preliminary data.</text>
</comment>
<proteinExistence type="predicted"/>
<dbReference type="RefSeq" id="WP_146221071.1">
    <property type="nucleotide sequence ID" value="NZ_QJJU01000024.1"/>
</dbReference>
<evidence type="ECO:0000313" key="3">
    <source>
        <dbReference type="EMBL" id="PXX02548.1"/>
    </source>
</evidence>
<feature type="region of interest" description="Disordered" evidence="1">
    <location>
        <begin position="1"/>
        <end position="38"/>
    </location>
</feature>
<keyword evidence="2" id="KW-1133">Transmembrane helix</keyword>
<evidence type="ECO:0000313" key="4">
    <source>
        <dbReference type="Proteomes" id="UP000247781"/>
    </source>
</evidence>
<organism evidence="3 4">
    <name type="scientific">Mycolicibacterium moriokaense</name>
    <dbReference type="NCBI Taxonomy" id="39691"/>
    <lineage>
        <taxon>Bacteria</taxon>
        <taxon>Bacillati</taxon>
        <taxon>Actinomycetota</taxon>
        <taxon>Actinomycetes</taxon>
        <taxon>Mycobacteriales</taxon>
        <taxon>Mycobacteriaceae</taxon>
        <taxon>Mycolicibacterium</taxon>
    </lineage>
</organism>
<sequence>MRTRAEHNATAPTGRPGRATGMPWSTQASVTPVNAPPSRPAAIHAVQRQEGDGGRARLRVGRALIVVEGLALGVLGGVALASSMGYARVGADGVPMLGLKVTPLHAGLLLAVGALALLACLGRRTAFLFSALAACGWAALAIVCVLAVAHHTPGVLGFDPRDSLFYGALSAYNLVTALFLAVPLSKA</sequence>
<keyword evidence="4" id="KW-1185">Reference proteome</keyword>
<dbReference type="OrthoDB" id="4735706at2"/>